<dbReference type="RefSeq" id="WP_346822292.1">
    <property type="nucleotide sequence ID" value="NZ_JBDKWZ010000009.1"/>
</dbReference>
<name>A0AAW9SDS9_9BACT</name>
<dbReference type="PANTHER" id="PTHR12994:SF17">
    <property type="entry name" value="LD30995P"/>
    <property type="match status" value="1"/>
</dbReference>
<dbReference type="EC" id="3.4.-.-" evidence="1"/>
<keyword evidence="1 2" id="KW-0378">Hydrolase</keyword>
<accession>A0AAW9SDS9</accession>
<dbReference type="EMBL" id="JBDKWZ010000009">
    <property type="protein sequence ID" value="MEN7549513.1"/>
    <property type="molecule type" value="Genomic_DNA"/>
</dbReference>
<dbReference type="GO" id="GO:0016805">
    <property type="term" value="F:dipeptidase activity"/>
    <property type="evidence" value="ECO:0007669"/>
    <property type="project" value="UniProtKB-KW"/>
</dbReference>
<dbReference type="Gene3D" id="3.60.60.10">
    <property type="entry name" value="Penicillin V Acylase, Chain A"/>
    <property type="match status" value="1"/>
</dbReference>
<evidence type="ECO:0000313" key="2">
    <source>
        <dbReference type="EMBL" id="MEN7549513.1"/>
    </source>
</evidence>
<dbReference type="PANTHER" id="PTHR12994">
    <property type="entry name" value="SECERNIN"/>
    <property type="match status" value="1"/>
</dbReference>
<dbReference type="InterPro" id="IPR005322">
    <property type="entry name" value="Peptidase_C69"/>
</dbReference>
<evidence type="ECO:0000313" key="3">
    <source>
        <dbReference type="Proteomes" id="UP001403385"/>
    </source>
</evidence>
<comment type="similarity">
    <text evidence="1">Belongs to the peptidase C69 family.</text>
</comment>
<dbReference type="Pfam" id="PF03577">
    <property type="entry name" value="Peptidase_C69"/>
    <property type="match status" value="1"/>
</dbReference>
<comment type="catalytic activity">
    <reaction evidence="1">
        <text>an L-aminoacyl-L-amino acid + H2O = 2 an L-alpha-amino acid</text>
        <dbReference type="Rhea" id="RHEA:48940"/>
        <dbReference type="ChEBI" id="CHEBI:15377"/>
        <dbReference type="ChEBI" id="CHEBI:59869"/>
        <dbReference type="ChEBI" id="CHEBI:77460"/>
    </reaction>
</comment>
<organism evidence="2 3">
    <name type="scientific">Rapidithrix thailandica</name>
    <dbReference type="NCBI Taxonomy" id="413964"/>
    <lineage>
        <taxon>Bacteria</taxon>
        <taxon>Pseudomonadati</taxon>
        <taxon>Bacteroidota</taxon>
        <taxon>Cytophagia</taxon>
        <taxon>Cytophagales</taxon>
        <taxon>Flammeovirgaceae</taxon>
        <taxon>Rapidithrix</taxon>
    </lineage>
</organism>
<protein>
    <recommendedName>
        <fullName evidence="1">Dipeptidase</fullName>
        <ecNumber evidence="1">3.4.-.-</ecNumber>
    </recommendedName>
</protein>
<dbReference type="GO" id="GO:0070004">
    <property type="term" value="F:cysteine-type exopeptidase activity"/>
    <property type="evidence" value="ECO:0007669"/>
    <property type="project" value="InterPro"/>
</dbReference>
<dbReference type="GO" id="GO:0006508">
    <property type="term" value="P:proteolysis"/>
    <property type="evidence" value="ECO:0007669"/>
    <property type="project" value="UniProtKB-KW"/>
</dbReference>
<dbReference type="Proteomes" id="UP001403385">
    <property type="component" value="Unassembled WGS sequence"/>
</dbReference>
<keyword evidence="1" id="KW-0645">Protease</keyword>
<evidence type="ECO:0000256" key="1">
    <source>
        <dbReference type="RuleBase" id="RU364089"/>
    </source>
</evidence>
<keyword evidence="3" id="KW-1185">Reference proteome</keyword>
<gene>
    <name evidence="2" type="ORF">AAG747_16435</name>
</gene>
<comment type="caution">
    <text evidence="2">The sequence shown here is derived from an EMBL/GenBank/DDBJ whole genome shotgun (WGS) entry which is preliminary data.</text>
</comment>
<reference evidence="2 3" key="1">
    <citation type="submission" date="2024-04" db="EMBL/GenBank/DDBJ databases">
        <title>Novel genus in family Flammeovirgaceae.</title>
        <authorList>
            <person name="Nguyen T.H."/>
            <person name="Vuong T.Q."/>
            <person name="Le H."/>
            <person name="Kim S.-G."/>
        </authorList>
    </citation>
    <scope>NUCLEOTIDE SEQUENCE [LARGE SCALE GENOMIC DNA]</scope>
    <source>
        <strain evidence="2 3">JCM 23209</strain>
    </source>
</reference>
<keyword evidence="1 2" id="KW-0224">Dipeptidase</keyword>
<proteinExistence type="inferred from homology"/>
<sequence>MCSIFIATPTYTRHQTIILGKNMDGLANEGQALVRIPALHAPENYLTCTHIQIPQAQRTFEILLSRNSQHWGGEMGINEHQVAIACQEVESKVKRGSKSTGLTGPDLVRLALERSTTAQTAMEVITGLIAEFKQTGSNNKAQNTFLIADRKDAFLLETVEKEWAALTIHGFHALSNTFTIEKNFDYSSKNLVEFAQKHKYIKKGDTFNFAKAFGPKSKNTIREQLLQKQAQKADGQFDIRNAITLLSTHHLDQGKFNPSKANYKCACRHATGRMNPYQTNASMVVELRTSQIATTWYTGTSNPCLSLYKPVYIPGNNLYEGLTQVPGPFKDESLWWQAEIFFREVSKNYKSAKALFEKERQQIQKEWLEKDQILLQNKNTKEEAFTELSKSCLHKHTKKLMEWQYHFRKSKLKNGQFSPLYNYYLDSLNKKVVSLI</sequence>
<dbReference type="AlphaFoldDB" id="A0AAW9SDS9"/>